<reference evidence="2 3" key="1">
    <citation type="submission" date="2018-06" db="EMBL/GenBank/DDBJ databases">
        <authorList>
            <consortium name="Pathogen Informatics"/>
            <person name="Doyle S."/>
        </authorList>
    </citation>
    <scope>NUCLEOTIDE SEQUENCE [LARGE SCALE GENOMIC DNA]</scope>
    <source>
        <strain evidence="2 3">NCTC13315</strain>
    </source>
</reference>
<dbReference type="EMBL" id="UGNV01000001">
    <property type="protein sequence ID" value="STX29429.1"/>
    <property type="molecule type" value="Genomic_DNA"/>
</dbReference>
<evidence type="ECO:0000313" key="3">
    <source>
        <dbReference type="Proteomes" id="UP000254968"/>
    </source>
</evidence>
<feature type="transmembrane region" description="Helical" evidence="1">
    <location>
        <begin position="119"/>
        <end position="148"/>
    </location>
</feature>
<name>A0A378I2M7_9GAMM</name>
<keyword evidence="1" id="KW-1133">Transmembrane helix</keyword>
<keyword evidence="1" id="KW-0812">Transmembrane</keyword>
<organism evidence="2 3">
    <name type="scientific">Legionella beliardensis</name>
    <dbReference type="NCBI Taxonomy" id="91822"/>
    <lineage>
        <taxon>Bacteria</taxon>
        <taxon>Pseudomonadati</taxon>
        <taxon>Pseudomonadota</taxon>
        <taxon>Gammaproteobacteria</taxon>
        <taxon>Legionellales</taxon>
        <taxon>Legionellaceae</taxon>
        <taxon>Legionella</taxon>
    </lineage>
</organism>
<evidence type="ECO:0008006" key="4">
    <source>
        <dbReference type="Google" id="ProtNLM"/>
    </source>
</evidence>
<dbReference type="OrthoDB" id="5653564at2"/>
<keyword evidence="1" id="KW-0472">Membrane</keyword>
<sequence>MDNNKNNNKPLSPQWTAAIFFAVFGFFFLLLTKYMLLSLQQSAALPFFPASLVALITGGFLGYLFGQQLIKERAWGYVFLLGLVIGVVAIILISIAVFIHAYFYDPTIINHLQHWRDYFIIYGIIFLSLLLTVGLWLILFMGLAAVYFNKRFWPTLVAIEKKSLNKP</sequence>
<gene>
    <name evidence="2" type="ORF">NCTC13315_01972</name>
</gene>
<keyword evidence="3" id="KW-1185">Reference proteome</keyword>
<feature type="transmembrane region" description="Helical" evidence="1">
    <location>
        <begin position="15"/>
        <end position="37"/>
    </location>
</feature>
<dbReference type="AlphaFoldDB" id="A0A378I2M7"/>
<evidence type="ECO:0000256" key="1">
    <source>
        <dbReference type="SAM" id="Phobius"/>
    </source>
</evidence>
<feature type="transmembrane region" description="Helical" evidence="1">
    <location>
        <begin position="77"/>
        <end position="99"/>
    </location>
</feature>
<accession>A0A378I2M7</accession>
<evidence type="ECO:0000313" key="2">
    <source>
        <dbReference type="EMBL" id="STX29429.1"/>
    </source>
</evidence>
<protein>
    <recommendedName>
        <fullName evidence="4">Transmembrane protein</fullName>
    </recommendedName>
</protein>
<feature type="transmembrane region" description="Helical" evidence="1">
    <location>
        <begin position="43"/>
        <end position="65"/>
    </location>
</feature>
<proteinExistence type="predicted"/>
<dbReference type="Proteomes" id="UP000254968">
    <property type="component" value="Unassembled WGS sequence"/>
</dbReference>
<dbReference type="RefSeq" id="WP_115303101.1">
    <property type="nucleotide sequence ID" value="NZ_CAAAHO010000002.1"/>
</dbReference>